<keyword evidence="2" id="KW-1185">Reference proteome</keyword>
<evidence type="ECO:0000313" key="1">
    <source>
        <dbReference type="EMBL" id="CAJ2637873.1"/>
    </source>
</evidence>
<comment type="caution">
    <text evidence="1">The sequence shown here is derived from an EMBL/GenBank/DDBJ whole genome shotgun (WGS) entry which is preliminary data.</text>
</comment>
<protein>
    <submittedName>
        <fullName evidence="1">Uncharacterized protein</fullName>
    </submittedName>
</protein>
<accession>A0ACB0J1F4</accession>
<dbReference type="Proteomes" id="UP001177021">
    <property type="component" value="Unassembled WGS sequence"/>
</dbReference>
<name>A0ACB0J1F4_TRIPR</name>
<reference evidence="1" key="1">
    <citation type="submission" date="2023-10" db="EMBL/GenBank/DDBJ databases">
        <authorList>
            <person name="Rodriguez Cubillos JULIANA M."/>
            <person name="De Vega J."/>
        </authorList>
    </citation>
    <scope>NUCLEOTIDE SEQUENCE</scope>
</reference>
<dbReference type="EMBL" id="CASHSV030000013">
    <property type="protein sequence ID" value="CAJ2637873.1"/>
    <property type="molecule type" value="Genomic_DNA"/>
</dbReference>
<organism evidence="1 2">
    <name type="scientific">Trifolium pratense</name>
    <name type="common">Red clover</name>
    <dbReference type="NCBI Taxonomy" id="57577"/>
    <lineage>
        <taxon>Eukaryota</taxon>
        <taxon>Viridiplantae</taxon>
        <taxon>Streptophyta</taxon>
        <taxon>Embryophyta</taxon>
        <taxon>Tracheophyta</taxon>
        <taxon>Spermatophyta</taxon>
        <taxon>Magnoliopsida</taxon>
        <taxon>eudicotyledons</taxon>
        <taxon>Gunneridae</taxon>
        <taxon>Pentapetalae</taxon>
        <taxon>rosids</taxon>
        <taxon>fabids</taxon>
        <taxon>Fabales</taxon>
        <taxon>Fabaceae</taxon>
        <taxon>Papilionoideae</taxon>
        <taxon>50 kb inversion clade</taxon>
        <taxon>NPAAA clade</taxon>
        <taxon>Hologalegina</taxon>
        <taxon>IRL clade</taxon>
        <taxon>Trifolieae</taxon>
        <taxon>Trifolium</taxon>
    </lineage>
</organism>
<gene>
    <name evidence="1" type="ORF">MILVUS5_LOCUS8172</name>
</gene>
<sequence length="180" mass="20165">MFDSEGIPCRHILFVLKGRGFSEIPSHCIVNRWTKLATSRPVFDCDGNVLEACSKFESERTLVSKAWAQLFKCMHMAGTNKEKLLLIYNEGCSIEQKMSKMKSDVVSRPLDEVEALIGVNVPEKIEVLPPKPSHTKGSGKHIKGGKEKAMEHAQRSLRQCQTCKKYATHDSRNCPTKSSS</sequence>
<evidence type="ECO:0000313" key="2">
    <source>
        <dbReference type="Proteomes" id="UP001177021"/>
    </source>
</evidence>
<proteinExistence type="predicted"/>